<keyword evidence="5" id="KW-1185">Reference proteome</keyword>
<protein>
    <recommendedName>
        <fullName evidence="6">TATA-binding protein interacting (TIP20) domain-containing protein</fullName>
    </recommendedName>
</protein>
<dbReference type="GO" id="GO:0010265">
    <property type="term" value="P:SCF complex assembly"/>
    <property type="evidence" value="ECO:0007669"/>
    <property type="project" value="InterPro"/>
</dbReference>
<proteinExistence type="predicted"/>
<dbReference type="Gene3D" id="1.25.10.10">
    <property type="entry name" value="Leucine-rich Repeat Variant"/>
    <property type="match status" value="1"/>
</dbReference>
<dbReference type="SUPFAM" id="SSF48371">
    <property type="entry name" value="ARM repeat"/>
    <property type="match status" value="1"/>
</dbReference>
<dbReference type="InterPro" id="IPR016024">
    <property type="entry name" value="ARM-type_fold"/>
</dbReference>
<dbReference type="Proteomes" id="UP001152747">
    <property type="component" value="Unassembled WGS sequence"/>
</dbReference>
<sequence>MAAYQVGLLVEKMSSPDKDFRFMAINDLMKDLVSGTLSLEEDASAKVIRALIRLLNDSNGEVQNLAIKCCGILAQPSRIKHHHLEFAIEELTPFLFNKCEAARDVHALTIKAIIQNLAPSSANNSSAGIVKKLLPKLTDALRTRQLDDAAKIDIIDIIGDLLLRFGDTVPELHDSVHDVILLQLNSSRQSIRKKSTSAFGYLAAVATPVLYDRIVAGLLDKLGNAKGAENCRTFIVAITFVAKSSGAKFSDHLSKVVPYLIQFLRSSDDDDLKEAALQGLEVFLYRCPTEVAAFQTDVQQVLSTNLSYDPNYEYGDEDDDDEMDCEDDDEEYSDDEDMTWKVRRATAKAIEAMIISKRESFLLYISTLGPLLISRFREREETVRNEVLSAYIALLNQFSIIIPRSAITLPSETESMQIDDVSTNISTVSLSPEQNQIVKALADQKDRLLKSVTRIIKKHIKSGSKCLELLTSLVKCYPGALDSYLSDLIPSVSKILIDKQATAQGKMIVLNFISKAIAQHDSKVFEQHLDSLTNIVTFAIEDQFYKISAEGLILSGKYAEVLRDCGNGENVATNVEKLFDTVNRKFVANDTDQDVRERSISSISHIVALFRQEFGGKIQGVLEKLTERVGREMTCLVAIRAFSEIISVGISIDQNLLKTLLGHIVEYLKKISRSLRIASLIFIQNLLNSAIEGILEIPNMEMSQVLGELPNLLNDADLQITNQTLGCLSTAFASFPHTVEMHLDLILEAIVKMIQSSLIQGAALNSLMSLFSNIVKGNLENQPTFVKLLDTVTSPVYDVPNLTRQSHHAISSVASTIAETTNDLEKSRALAQKLAEQLIDTRSTDSIRLFAMSTIGELGRRCPQVFVDSAIR</sequence>
<feature type="region of interest" description="Disordered" evidence="3">
    <location>
        <begin position="312"/>
        <end position="335"/>
    </location>
</feature>
<evidence type="ECO:0000313" key="4">
    <source>
        <dbReference type="EMBL" id="CAI5451606.1"/>
    </source>
</evidence>
<evidence type="ECO:0000313" key="5">
    <source>
        <dbReference type="Proteomes" id="UP001152747"/>
    </source>
</evidence>
<dbReference type="AlphaFoldDB" id="A0A9P1IVR4"/>
<dbReference type="Pfam" id="PF25782">
    <property type="entry name" value="TPR_CAND1"/>
    <property type="match status" value="1"/>
</dbReference>
<dbReference type="PANTHER" id="PTHR12696">
    <property type="entry name" value="TIP120"/>
    <property type="match status" value="1"/>
</dbReference>
<dbReference type="EMBL" id="CANHGI010000005">
    <property type="protein sequence ID" value="CAI5451606.1"/>
    <property type="molecule type" value="Genomic_DNA"/>
</dbReference>
<keyword evidence="1" id="KW-0677">Repeat</keyword>
<evidence type="ECO:0000256" key="1">
    <source>
        <dbReference type="ARBA" id="ARBA00022737"/>
    </source>
</evidence>
<feature type="compositionally biased region" description="Acidic residues" evidence="3">
    <location>
        <begin position="314"/>
        <end position="335"/>
    </location>
</feature>
<dbReference type="InterPro" id="IPR039852">
    <property type="entry name" value="CAND1/CAND2"/>
</dbReference>
<keyword evidence="2" id="KW-0833">Ubl conjugation pathway</keyword>
<name>A0A9P1IVR4_9PELO</name>
<dbReference type="OrthoDB" id="6260732at2759"/>
<reference evidence="4" key="1">
    <citation type="submission" date="2022-11" db="EMBL/GenBank/DDBJ databases">
        <authorList>
            <person name="Kikuchi T."/>
        </authorList>
    </citation>
    <scope>NUCLEOTIDE SEQUENCE</scope>
    <source>
        <strain evidence="4">PS1010</strain>
    </source>
</reference>
<organism evidence="4 5">
    <name type="scientific">Caenorhabditis angaria</name>
    <dbReference type="NCBI Taxonomy" id="860376"/>
    <lineage>
        <taxon>Eukaryota</taxon>
        <taxon>Metazoa</taxon>
        <taxon>Ecdysozoa</taxon>
        <taxon>Nematoda</taxon>
        <taxon>Chromadorea</taxon>
        <taxon>Rhabditida</taxon>
        <taxon>Rhabditina</taxon>
        <taxon>Rhabditomorpha</taxon>
        <taxon>Rhabditoidea</taxon>
        <taxon>Rhabditidae</taxon>
        <taxon>Peloderinae</taxon>
        <taxon>Caenorhabditis</taxon>
    </lineage>
</organism>
<dbReference type="InterPro" id="IPR011989">
    <property type="entry name" value="ARM-like"/>
</dbReference>
<evidence type="ECO:0008006" key="6">
    <source>
        <dbReference type="Google" id="ProtNLM"/>
    </source>
</evidence>
<evidence type="ECO:0000256" key="2">
    <source>
        <dbReference type="ARBA" id="ARBA00022786"/>
    </source>
</evidence>
<gene>
    <name evidence="4" type="ORF">CAMP_LOCUS14243</name>
</gene>
<comment type="caution">
    <text evidence="4">The sequence shown here is derived from an EMBL/GenBank/DDBJ whole genome shotgun (WGS) entry which is preliminary data.</text>
</comment>
<accession>A0A9P1IVR4</accession>
<evidence type="ECO:0000256" key="3">
    <source>
        <dbReference type="SAM" id="MobiDB-lite"/>
    </source>
</evidence>